<sequence length="221" mass="24247">MTGRGRMADDVCRRIADDIVLGRFMPGTRLEEITLAEQFGVSRTPIREALKQLAIMGLVECRPNRGSVVASITTERLTHMFEAIGELEAACARYAALRMSESERQQLDALHGEGRAAMQARDMNRYDQHNGALHALILQGSHNPVLIETAQGLRHRVAPYRRTQFTRLDRVAASYAEHCGIVEAILACDAVGAYREMRAHVSSAHEAAAGLAPTVPMRASG</sequence>
<dbReference type="EMBL" id="AKCV02000020">
    <property type="protein sequence ID" value="TMS57761.1"/>
    <property type="molecule type" value="Genomic_DNA"/>
</dbReference>
<gene>
    <name evidence="1" type="ORF">MW7_011420</name>
</gene>
<proteinExistence type="predicted"/>
<evidence type="ECO:0000313" key="1">
    <source>
        <dbReference type="EMBL" id="TMS57761.1"/>
    </source>
</evidence>
<organism evidence="1 2">
    <name type="scientific">Imbroritus primus</name>
    <dbReference type="NCBI Taxonomy" id="3058603"/>
    <lineage>
        <taxon>Bacteria</taxon>
        <taxon>Pseudomonadati</taxon>
        <taxon>Pseudomonadota</taxon>
        <taxon>Betaproteobacteria</taxon>
        <taxon>Burkholderiales</taxon>
        <taxon>Burkholderiaceae</taxon>
        <taxon>Imbroritus</taxon>
    </lineage>
</organism>
<protein>
    <submittedName>
        <fullName evidence="1">GntR family transcriptional regulator</fullName>
    </submittedName>
</protein>
<comment type="caution">
    <text evidence="1">The sequence shown here is derived from an EMBL/GenBank/DDBJ whole genome shotgun (WGS) entry which is preliminary data.</text>
</comment>
<reference evidence="1" key="1">
    <citation type="submission" date="2019-05" db="EMBL/GenBank/DDBJ databases">
        <title>Revised genome assembly of Burkholderiaceae (previously Ralstonia) sp. PBA.</title>
        <authorList>
            <person name="Gan H.M."/>
        </authorList>
    </citation>
    <scope>NUCLEOTIDE SEQUENCE</scope>
    <source>
        <strain evidence="1">PBA</strain>
    </source>
</reference>
<dbReference type="Proteomes" id="UP000004277">
    <property type="component" value="Unassembled WGS sequence"/>
</dbReference>
<accession>A0ACD3SNF7</accession>
<keyword evidence="2" id="KW-1185">Reference proteome</keyword>
<name>A0ACD3SNF7_9BURK</name>
<evidence type="ECO:0000313" key="2">
    <source>
        <dbReference type="Proteomes" id="UP000004277"/>
    </source>
</evidence>